<sequence>MARPRSLAGARRVGQRAGVLASTLVGDPTSDELPGQGARRARWGPQTTLCCFLFFSTLSTRLVSALHTASAQPSSTSFTPPPPTTTMGFPTLKRAETSGSTTTDTSSLDYEKATARHNEFAPTEDVIKEEDEDGNVGQAEYLKSTRQAEITPAENKAIVRRIDLCVLPLFLITQTLQYLDKTALNYAKVFGMDKAMNLTGSQYSWAASIFYVGYLVAQEPAAYLIGRYKANHVLGITCVLWGVCVISMIGCTNFTTAMINRFFLGFFEAAVTPGLSLMTGFYYTRGEAPLRQTIWYGSVGWGGMIGSLMAAGIEKANASSLAVPKWELIFIVLGAITIAWGAVLYFFLADGPSNAFWLKPEQRTLAVARVAANGVGIKNKKFKPEQMWEALLDPKAWCLTIAMFGSSVPNGILTNFSGTIIKDMGFSTFDAALLDCAGRSFQIISLIIAGLVANYVANTRMLMVTVGNVICVIATALLSFLPTENHWGRLVSFWFVNVQSIGFTLGLVMISSNIGGFSKRSITSAMVFAAYCAGNMAGPQFIYADEKPRYQSGAYAMMGGYIAKLVAHCALWAIMYCSNKSRDRKFGPADPKLAAAAGMEDKTESVKSNPNFRYVL</sequence>
<feature type="transmembrane region" description="Helical" evidence="7">
    <location>
        <begin position="522"/>
        <end position="542"/>
    </location>
</feature>
<dbReference type="GO" id="GO:0022857">
    <property type="term" value="F:transmembrane transporter activity"/>
    <property type="evidence" value="ECO:0007669"/>
    <property type="project" value="InterPro"/>
</dbReference>
<feature type="transmembrane region" description="Helical" evidence="7">
    <location>
        <begin position="262"/>
        <end position="282"/>
    </location>
</feature>
<evidence type="ECO:0000313" key="9">
    <source>
        <dbReference type="Proteomes" id="UP000311382"/>
    </source>
</evidence>
<evidence type="ECO:0000256" key="1">
    <source>
        <dbReference type="ARBA" id="ARBA00004141"/>
    </source>
</evidence>
<dbReference type="GO" id="GO:0016020">
    <property type="term" value="C:membrane"/>
    <property type="evidence" value="ECO:0007669"/>
    <property type="project" value="UniProtKB-SubCell"/>
</dbReference>
<feature type="region of interest" description="Disordered" evidence="6">
    <location>
        <begin position="89"/>
        <end position="108"/>
    </location>
</feature>
<accession>A0A5C5FKC4</accession>
<protein>
    <submittedName>
        <fullName evidence="8">MFS general substrate transporter</fullName>
    </submittedName>
</protein>
<comment type="subcellular location">
    <subcellularLocation>
        <location evidence="1">Membrane</location>
        <topology evidence="1">Multi-pass membrane protein</topology>
    </subcellularLocation>
</comment>
<proteinExistence type="predicted"/>
<feature type="transmembrane region" description="Helical" evidence="7">
    <location>
        <begin position="462"/>
        <end position="481"/>
    </location>
</feature>
<dbReference type="Proteomes" id="UP000311382">
    <property type="component" value="Unassembled WGS sequence"/>
</dbReference>
<evidence type="ECO:0000256" key="6">
    <source>
        <dbReference type="SAM" id="MobiDB-lite"/>
    </source>
</evidence>
<name>A0A5C5FKC4_9BASI</name>
<feature type="transmembrane region" description="Helical" evidence="7">
    <location>
        <begin position="487"/>
        <end position="510"/>
    </location>
</feature>
<dbReference type="SUPFAM" id="SSF103473">
    <property type="entry name" value="MFS general substrate transporter"/>
    <property type="match status" value="1"/>
</dbReference>
<evidence type="ECO:0000256" key="7">
    <source>
        <dbReference type="SAM" id="Phobius"/>
    </source>
</evidence>
<evidence type="ECO:0000256" key="3">
    <source>
        <dbReference type="ARBA" id="ARBA00022692"/>
    </source>
</evidence>
<feature type="transmembrane region" description="Helical" evidence="7">
    <location>
        <begin position="203"/>
        <end position="226"/>
    </location>
</feature>
<dbReference type="PANTHER" id="PTHR43791">
    <property type="entry name" value="PERMEASE-RELATED"/>
    <property type="match status" value="1"/>
</dbReference>
<dbReference type="STRING" id="5288.A0A5C5FKC4"/>
<keyword evidence="9" id="KW-1185">Reference proteome</keyword>
<dbReference type="Pfam" id="PF07690">
    <property type="entry name" value="MFS_1"/>
    <property type="match status" value="1"/>
</dbReference>
<feature type="transmembrane region" description="Helical" evidence="7">
    <location>
        <begin position="294"/>
        <end position="314"/>
    </location>
</feature>
<organism evidence="8 9">
    <name type="scientific">Rhodotorula diobovata</name>
    <dbReference type="NCBI Taxonomy" id="5288"/>
    <lineage>
        <taxon>Eukaryota</taxon>
        <taxon>Fungi</taxon>
        <taxon>Dikarya</taxon>
        <taxon>Basidiomycota</taxon>
        <taxon>Pucciniomycotina</taxon>
        <taxon>Microbotryomycetes</taxon>
        <taxon>Sporidiobolales</taxon>
        <taxon>Sporidiobolaceae</taxon>
        <taxon>Rhodotorula</taxon>
    </lineage>
</organism>
<feature type="transmembrane region" description="Helical" evidence="7">
    <location>
        <begin position="554"/>
        <end position="575"/>
    </location>
</feature>
<feature type="transmembrane region" description="Helical" evidence="7">
    <location>
        <begin position="440"/>
        <end position="457"/>
    </location>
</feature>
<dbReference type="InterPro" id="IPR011701">
    <property type="entry name" value="MFS"/>
</dbReference>
<dbReference type="Gene3D" id="1.20.1250.20">
    <property type="entry name" value="MFS general substrate transporter like domains"/>
    <property type="match status" value="2"/>
</dbReference>
<keyword evidence="2" id="KW-0813">Transport</keyword>
<dbReference type="EMBL" id="SOZI01000239">
    <property type="protein sequence ID" value="TNY17145.1"/>
    <property type="molecule type" value="Genomic_DNA"/>
</dbReference>
<feature type="transmembrane region" description="Helical" evidence="7">
    <location>
        <begin position="232"/>
        <end position="250"/>
    </location>
</feature>
<dbReference type="AlphaFoldDB" id="A0A5C5FKC4"/>
<keyword evidence="5 7" id="KW-0472">Membrane</keyword>
<evidence type="ECO:0000313" key="8">
    <source>
        <dbReference type="EMBL" id="TNY17145.1"/>
    </source>
</evidence>
<evidence type="ECO:0000256" key="5">
    <source>
        <dbReference type="ARBA" id="ARBA00023136"/>
    </source>
</evidence>
<dbReference type="InterPro" id="IPR036259">
    <property type="entry name" value="MFS_trans_sf"/>
</dbReference>
<dbReference type="OrthoDB" id="6730379at2759"/>
<comment type="caution">
    <text evidence="8">The sequence shown here is derived from an EMBL/GenBank/DDBJ whole genome shotgun (WGS) entry which is preliminary data.</text>
</comment>
<keyword evidence="3 7" id="KW-0812">Transmembrane</keyword>
<evidence type="ECO:0000256" key="2">
    <source>
        <dbReference type="ARBA" id="ARBA00022448"/>
    </source>
</evidence>
<gene>
    <name evidence="8" type="ORF">DMC30DRAFT_138541</name>
</gene>
<feature type="compositionally biased region" description="Low complexity" evidence="6">
    <location>
        <begin position="89"/>
        <end position="107"/>
    </location>
</feature>
<evidence type="ECO:0000256" key="4">
    <source>
        <dbReference type="ARBA" id="ARBA00022989"/>
    </source>
</evidence>
<keyword evidence="4 7" id="KW-1133">Transmembrane helix</keyword>
<dbReference type="PANTHER" id="PTHR43791:SF70">
    <property type="entry name" value="MAJOR FACILITATOR SUPERFAMILY (MFS) PROFILE DOMAIN-CONTAINING PROTEIN"/>
    <property type="match status" value="1"/>
</dbReference>
<reference evidence="8 9" key="1">
    <citation type="submission" date="2019-03" db="EMBL/GenBank/DDBJ databases">
        <title>Rhodosporidium diobovatum UCD-FST 08-225 genome sequencing, assembly, and annotation.</title>
        <authorList>
            <person name="Fakankun I.U."/>
            <person name="Fristensky B."/>
            <person name="Levin D.B."/>
        </authorList>
    </citation>
    <scope>NUCLEOTIDE SEQUENCE [LARGE SCALE GENOMIC DNA]</scope>
    <source>
        <strain evidence="8 9">UCD-FST 08-225</strain>
    </source>
</reference>
<feature type="transmembrane region" description="Helical" evidence="7">
    <location>
        <begin position="326"/>
        <end position="348"/>
    </location>
</feature>